<accession>A0ABV2Y6F2</accession>
<dbReference type="Proteomes" id="UP001550603">
    <property type="component" value="Unassembled WGS sequence"/>
</dbReference>
<sequence>MTNEARNEFPYEERCAATLREIESCPEFEVYDARLGDISPPLDEAPRIFDKLANRHGLSFGQEARDHFFRFDEVETYWRLNRPDSELVGEFHLTHVYRSVMENGLHHTWEGTDDEERALHRELKVFDDTPRTGSGRMAMLRARRGTTDPEIWYFDMHEGAMLMDLGYADYLDTLLITKGTIGWQYLYCSAGFGDPGFTPLADGLKEMLDVFPRLFPEYDYSDLKARLRERT</sequence>
<gene>
    <name evidence="1" type="ORF">ABZ568_36505</name>
</gene>
<name>A0ABV2Y6F2_9ACTN</name>
<organism evidence="1 2">
    <name type="scientific">Streptomyces olindensis</name>
    <dbReference type="NCBI Taxonomy" id="358823"/>
    <lineage>
        <taxon>Bacteria</taxon>
        <taxon>Bacillati</taxon>
        <taxon>Actinomycetota</taxon>
        <taxon>Actinomycetes</taxon>
        <taxon>Kitasatosporales</taxon>
        <taxon>Streptomycetaceae</taxon>
        <taxon>Streptomyces</taxon>
    </lineage>
</organism>
<dbReference type="EMBL" id="JBEYBN010000085">
    <property type="protein sequence ID" value="MEU2271836.1"/>
    <property type="molecule type" value="Genomic_DNA"/>
</dbReference>
<protein>
    <recommendedName>
        <fullName evidence="3">SMI1/KNR4 family protein</fullName>
    </recommendedName>
</protein>
<proteinExistence type="predicted"/>
<dbReference type="RefSeq" id="WP_031120480.1">
    <property type="nucleotide sequence ID" value="NZ_JBEYBN010000085.1"/>
</dbReference>
<evidence type="ECO:0000313" key="2">
    <source>
        <dbReference type="Proteomes" id="UP001550603"/>
    </source>
</evidence>
<reference evidence="1 2" key="1">
    <citation type="submission" date="2024-06" db="EMBL/GenBank/DDBJ databases">
        <title>The Natural Products Discovery Center: Release of the First 8490 Sequenced Strains for Exploring Actinobacteria Biosynthetic Diversity.</title>
        <authorList>
            <person name="Kalkreuter E."/>
            <person name="Kautsar S.A."/>
            <person name="Yang D."/>
            <person name="Bader C.D."/>
            <person name="Teijaro C.N."/>
            <person name="Fluegel L."/>
            <person name="Davis C.M."/>
            <person name="Simpson J.R."/>
            <person name="Lauterbach L."/>
            <person name="Steele A.D."/>
            <person name="Gui C."/>
            <person name="Meng S."/>
            <person name="Li G."/>
            <person name="Viehrig K."/>
            <person name="Ye F."/>
            <person name="Su P."/>
            <person name="Kiefer A.F."/>
            <person name="Nichols A."/>
            <person name="Cepeda A.J."/>
            <person name="Yan W."/>
            <person name="Fan B."/>
            <person name="Jiang Y."/>
            <person name="Adhikari A."/>
            <person name="Zheng C.-J."/>
            <person name="Schuster L."/>
            <person name="Cowan T.M."/>
            <person name="Smanski M.J."/>
            <person name="Chevrette M.G."/>
            <person name="De Carvalho L.P.S."/>
            <person name="Shen B."/>
        </authorList>
    </citation>
    <scope>NUCLEOTIDE SEQUENCE [LARGE SCALE GENOMIC DNA]</scope>
    <source>
        <strain evidence="1 2">NPDC019583</strain>
    </source>
</reference>
<comment type="caution">
    <text evidence="1">The sequence shown here is derived from an EMBL/GenBank/DDBJ whole genome shotgun (WGS) entry which is preliminary data.</text>
</comment>
<keyword evidence="2" id="KW-1185">Reference proteome</keyword>
<evidence type="ECO:0008006" key="3">
    <source>
        <dbReference type="Google" id="ProtNLM"/>
    </source>
</evidence>
<evidence type="ECO:0000313" key="1">
    <source>
        <dbReference type="EMBL" id="MEU2271836.1"/>
    </source>
</evidence>